<evidence type="ECO:0000313" key="3">
    <source>
        <dbReference type="Proteomes" id="UP001246244"/>
    </source>
</evidence>
<name>A0ABU2CYC2_9EURY</name>
<evidence type="ECO:0000313" key="2">
    <source>
        <dbReference type="EMBL" id="MDR7664747.1"/>
    </source>
</evidence>
<dbReference type="EMBL" id="JAVKPK010000007">
    <property type="protein sequence ID" value="MDR7664747.1"/>
    <property type="molecule type" value="Genomic_DNA"/>
</dbReference>
<sequence length="463" mass="53316">MSKIERTIEYVKELAENFGAKNEDILNDYIFRNNTKDDALNQGGAFFGLISPEEEPSGPYHDFSLVIFPDKENRPWLISLVVGSLGFKNDYELAALPGVRRLYSSIVSEDGFCKTSFLDIESSLPRQLTLKIPNLEKTLKNYSKLKLACEIIWEPESEAGRKIIEGFIAAYARLRNFPRNAEQRKAVSKAIDKVTRVKDVNEEKEALSLVLKRRFVIIQGAPGTGKTRLAKIIAQKLDSEIFFTQFHAETSYSDFIYGIKPDLEAGEVAYVEQKGIFYESLKTAESNPEKNVVLIVDEINRANLSNILGPIFYLFEYQLEDNSVEIDIGGGYRINNIPSNYYVVCTMNTADRSLAVVDFALRRRFAWYTLKPHIIESSRKKEFFKEDFSKFNDIFNMYAFSEELSLQPGQAYFIAENEEEMKDRVKYELLPLIREYLAEGLLVNAKDEFTKYFYDRIDEVLFE</sequence>
<dbReference type="InterPro" id="IPR003593">
    <property type="entry name" value="AAA+_ATPase"/>
</dbReference>
<evidence type="ECO:0000259" key="1">
    <source>
        <dbReference type="SMART" id="SM00382"/>
    </source>
</evidence>
<comment type="caution">
    <text evidence="2">The sequence shown here is derived from an EMBL/GenBank/DDBJ whole genome shotgun (WGS) entry which is preliminary data.</text>
</comment>
<dbReference type="CDD" id="cd00009">
    <property type="entry name" value="AAA"/>
    <property type="match status" value="1"/>
</dbReference>
<dbReference type="Proteomes" id="UP001246244">
    <property type="component" value="Unassembled WGS sequence"/>
</dbReference>
<dbReference type="InterPro" id="IPR027417">
    <property type="entry name" value="P-loop_NTPase"/>
</dbReference>
<dbReference type="RefSeq" id="WP_310574773.1">
    <property type="nucleotide sequence ID" value="NZ_JAVKPK010000007.1"/>
</dbReference>
<feature type="domain" description="AAA+ ATPase" evidence="1">
    <location>
        <begin position="212"/>
        <end position="371"/>
    </location>
</feature>
<accession>A0ABU2CYC2</accession>
<gene>
    <name evidence="2" type="ORF">RG963_02880</name>
</gene>
<organism evidence="2 3">
    <name type="scientific">Methanosarcina baikalica</name>
    <dbReference type="NCBI Taxonomy" id="3073890"/>
    <lineage>
        <taxon>Archaea</taxon>
        <taxon>Methanobacteriati</taxon>
        <taxon>Methanobacteriota</taxon>
        <taxon>Stenosarchaea group</taxon>
        <taxon>Methanomicrobia</taxon>
        <taxon>Methanosarcinales</taxon>
        <taxon>Methanosarcinaceae</taxon>
        <taxon>Methanosarcina</taxon>
    </lineage>
</organism>
<protein>
    <submittedName>
        <fullName evidence="2">AAA family ATPase</fullName>
    </submittedName>
</protein>
<dbReference type="Gene3D" id="3.40.50.300">
    <property type="entry name" value="P-loop containing nucleotide triphosphate hydrolases"/>
    <property type="match status" value="1"/>
</dbReference>
<dbReference type="PANTHER" id="PTHR37291">
    <property type="entry name" value="5-METHYLCYTOSINE-SPECIFIC RESTRICTION ENZYME B"/>
    <property type="match status" value="1"/>
</dbReference>
<dbReference type="InterPro" id="IPR011704">
    <property type="entry name" value="ATPase_dyneun-rel_AAA"/>
</dbReference>
<dbReference type="InterPro" id="IPR052934">
    <property type="entry name" value="Methyl-DNA_Rec/Restrict_Enz"/>
</dbReference>
<dbReference type="PANTHER" id="PTHR37291:SF1">
    <property type="entry name" value="TYPE IV METHYL-DIRECTED RESTRICTION ENZYME ECOKMCRB SUBUNIT"/>
    <property type="match status" value="1"/>
</dbReference>
<reference evidence="3" key="1">
    <citation type="submission" date="2023-07" db="EMBL/GenBank/DDBJ databases">
        <title>Whole-genome sequencing of a new Methanosarcina sp. Z-7115.</title>
        <authorList>
            <person name="Zhilina T.N."/>
            <person name="Merkel A.Y."/>
        </authorList>
    </citation>
    <scope>NUCLEOTIDE SEQUENCE [LARGE SCALE GENOMIC DNA]</scope>
    <source>
        <strain evidence="3">Z-7115</strain>
    </source>
</reference>
<dbReference type="Pfam" id="PF07728">
    <property type="entry name" value="AAA_5"/>
    <property type="match status" value="1"/>
</dbReference>
<keyword evidence="3" id="KW-1185">Reference proteome</keyword>
<proteinExistence type="predicted"/>
<dbReference type="SMART" id="SM00382">
    <property type="entry name" value="AAA"/>
    <property type="match status" value="1"/>
</dbReference>
<dbReference type="SUPFAM" id="SSF52540">
    <property type="entry name" value="P-loop containing nucleoside triphosphate hydrolases"/>
    <property type="match status" value="1"/>
</dbReference>